<dbReference type="EMBL" id="QJVD01000001">
    <property type="protein sequence ID" value="PYI69713.1"/>
    <property type="molecule type" value="Genomic_DNA"/>
</dbReference>
<dbReference type="AlphaFoldDB" id="A0A2V5LHS0"/>
<accession>A0A2V5LHS0</accession>
<comment type="caution">
    <text evidence="1">The sequence shown here is derived from an EMBL/GenBank/DDBJ whole genome shotgun (WGS) entry which is preliminary data.</text>
</comment>
<proteinExistence type="predicted"/>
<protein>
    <recommendedName>
        <fullName evidence="3">Asp23/Gls24 family protein</fullName>
    </recommendedName>
</protein>
<dbReference type="Proteomes" id="UP000247832">
    <property type="component" value="Unassembled WGS sequence"/>
</dbReference>
<evidence type="ECO:0000313" key="1">
    <source>
        <dbReference type="EMBL" id="PYI69713.1"/>
    </source>
</evidence>
<dbReference type="OrthoDB" id="4949293at2"/>
<evidence type="ECO:0008006" key="3">
    <source>
        <dbReference type="Google" id="ProtNLM"/>
    </source>
</evidence>
<dbReference type="RefSeq" id="WP_110499137.1">
    <property type="nucleotide sequence ID" value="NZ_QJVD01000001.1"/>
</dbReference>
<name>A0A2V5LHS0_9MICC</name>
<organism evidence="1 2">
    <name type="scientific">Arthrobacter livingstonensis</name>
    <dbReference type="NCBI Taxonomy" id="670078"/>
    <lineage>
        <taxon>Bacteria</taxon>
        <taxon>Bacillati</taxon>
        <taxon>Actinomycetota</taxon>
        <taxon>Actinomycetes</taxon>
        <taxon>Micrococcales</taxon>
        <taxon>Micrococcaceae</taxon>
        <taxon>Arthrobacter</taxon>
    </lineage>
</organism>
<keyword evidence="2" id="KW-1185">Reference proteome</keyword>
<evidence type="ECO:0000313" key="2">
    <source>
        <dbReference type="Proteomes" id="UP000247832"/>
    </source>
</evidence>
<gene>
    <name evidence="1" type="ORF">CVV68_00980</name>
</gene>
<sequence length="112" mass="11623">MSLEEQLRELVLGLDGVATVYSADPLWLTVVKQVGALLSAGEEAAEVPFVVCRVDGDGETPVMTVQIRIGTDGGVPAPALARGVAAAIREFVGRERPELEVVAAVEIAAIGV</sequence>
<reference evidence="1 2" key="1">
    <citation type="submission" date="2018-05" db="EMBL/GenBank/DDBJ databases">
        <title>Genetic diversity of glacier-inhabiting Cryobacterium bacteria in China and description of Cryobacterium mengkeensis sp. nov. and Arthrobacter glacialis sp. nov.</title>
        <authorList>
            <person name="Liu Q."/>
            <person name="Xin Y.-H."/>
        </authorList>
    </citation>
    <scope>NUCLEOTIDE SEQUENCE [LARGE SCALE GENOMIC DNA]</scope>
    <source>
        <strain evidence="1 2">LI2</strain>
    </source>
</reference>